<reference evidence="1 2" key="1">
    <citation type="journal article" date="2019" name="Commun. Biol.">
        <title>The bagworm genome reveals a unique fibroin gene that provides high tensile strength.</title>
        <authorList>
            <person name="Kono N."/>
            <person name="Nakamura H."/>
            <person name="Ohtoshi R."/>
            <person name="Tomita M."/>
            <person name="Numata K."/>
            <person name="Arakawa K."/>
        </authorList>
    </citation>
    <scope>NUCLEOTIDE SEQUENCE [LARGE SCALE GENOMIC DNA]</scope>
</reference>
<organism evidence="1 2">
    <name type="scientific">Eumeta variegata</name>
    <name type="common">Bagworm moth</name>
    <name type="synonym">Eumeta japonica</name>
    <dbReference type="NCBI Taxonomy" id="151549"/>
    <lineage>
        <taxon>Eukaryota</taxon>
        <taxon>Metazoa</taxon>
        <taxon>Ecdysozoa</taxon>
        <taxon>Arthropoda</taxon>
        <taxon>Hexapoda</taxon>
        <taxon>Insecta</taxon>
        <taxon>Pterygota</taxon>
        <taxon>Neoptera</taxon>
        <taxon>Endopterygota</taxon>
        <taxon>Lepidoptera</taxon>
        <taxon>Glossata</taxon>
        <taxon>Ditrysia</taxon>
        <taxon>Tineoidea</taxon>
        <taxon>Psychidae</taxon>
        <taxon>Oiketicinae</taxon>
        <taxon>Eumeta</taxon>
    </lineage>
</organism>
<sequence>MYTGDYRSPLVMKLSKIVKRPLRVFHKLISSRQSADHRRRQALQLNNKRSHRGDRAAFAPPSFKWPVAQAKLKARRGAESGAETGSKIENVTRVKLECGMGLESIA</sequence>
<dbReference type="AlphaFoldDB" id="A0A4C1ZAL5"/>
<gene>
    <name evidence="1" type="ORF">EVAR_59035_1</name>
</gene>
<evidence type="ECO:0000313" key="2">
    <source>
        <dbReference type="Proteomes" id="UP000299102"/>
    </source>
</evidence>
<dbReference type="Proteomes" id="UP000299102">
    <property type="component" value="Unassembled WGS sequence"/>
</dbReference>
<comment type="caution">
    <text evidence="1">The sequence shown here is derived from an EMBL/GenBank/DDBJ whole genome shotgun (WGS) entry which is preliminary data.</text>
</comment>
<keyword evidence="2" id="KW-1185">Reference proteome</keyword>
<name>A0A4C1ZAL5_EUMVA</name>
<dbReference type="EMBL" id="BGZK01001676">
    <property type="protein sequence ID" value="GBP84392.1"/>
    <property type="molecule type" value="Genomic_DNA"/>
</dbReference>
<protein>
    <submittedName>
        <fullName evidence="1">Uncharacterized protein</fullName>
    </submittedName>
</protein>
<accession>A0A4C1ZAL5</accession>
<evidence type="ECO:0000313" key="1">
    <source>
        <dbReference type="EMBL" id="GBP84392.1"/>
    </source>
</evidence>
<proteinExistence type="predicted"/>